<dbReference type="Pfam" id="PF26594">
    <property type="entry name" value="KH_NusA_2nd"/>
    <property type="match status" value="1"/>
</dbReference>
<evidence type="ECO:0000313" key="9">
    <source>
        <dbReference type="EMBL" id="KFZ31530.1"/>
    </source>
</evidence>
<organism evidence="9 10">
    <name type="scientific">Pseudidiomarina salinarum</name>
    <dbReference type="NCBI Taxonomy" id="435908"/>
    <lineage>
        <taxon>Bacteria</taxon>
        <taxon>Pseudomonadati</taxon>
        <taxon>Pseudomonadota</taxon>
        <taxon>Gammaproteobacteria</taxon>
        <taxon>Alteromonadales</taxon>
        <taxon>Idiomarinaceae</taxon>
        <taxon>Pseudidiomarina</taxon>
    </lineage>
</organism>
<dbReference type="GO" id="GO:0003723">
    <property type="term" value="F:RNA binding"/>
    <property type="evidence" value="ECO:0007669"/>
    <property type="project" value="UniProtKB-UniRule"/>
</dbReference>
<dbReference type="NCBIfam" id="TIGR01954">
    <property type="entry name" value="nusA_Cterm_rpt"/>
    <property type="match status" value="2"/>
</dbReference>
<dbReference type="Pfam" id="PF14520">
    <property type="entry name" value="HHH_5"/>
    <property type="match status" value="1"/>
</dbReference>
<dbReference type="Gene3D" id="2.40.50.140">
    <property type="entry name" value="Nucleic acid-binding proteins"/>
    <property type="match status" value="1"/>
</dbReference>
<keyword evidence="9" id="KW-0648">Protein biosynthesis</keyword>
<keyword evidence="4 7" id="KW-0694">RNA-binding</keyword>
<reference evidence="9 10" key="1">
    <citation type="submission" date="2014-06" db="EMBL/GenBank/DDBJ databases">
        <title>The draft genome sequence of Idiomarina salinarum ISL-52.</title>
        <authorList>
            <person name="Du J."/>
            <person name="Shao Z."/>
        </authorList>
    </citation>
    <scope>NUCLEOTIDE SEQUENCE [LARGE SCALE GENOMIC DNA]</scope>
    <source>
        <strain evidence="9 10">ISL-52</strain>
    </source>
</reference>
<keyword evidence="6 7" id="KW-0804">Transcription</keyword>
<dbReference type="FunFam" id="3.30.1480.10:FF:000001">
    <property type="entry name" value="Transcription termination/antitermination protein NusA"/>
    <property type="match status" value="1"/>
</dbReference>
<dbReference type="FunFam" id="1.10.150.20:FF:000018">
    <property type="entry name" value="Transcription termination/antitermination protein NusA"/>
    <property type="match status" value="1"/>
</dbReference>
<dbReference type="PANTHER" id="PTHR22648:SF0">
    <property type="entry name" value="TRANSCRIPTION TERMINATION_ANTITERMINATION PROTEIN NUSA"/>
    <property type="match status" value="1"/>
</dbReference>
<name>A0A094IV21_9GAMM</name>
<dbReference type="SUPFAM" id="SSF47794">
    <property type="entry name" value="Rad51 N-terminal domain-like"/>
    <property type="match status" value="2"/>
</dbReference>
<dbReference type="NCBIfam" id="TIGR01953">
    <property type="entry name" value="NusA"/>
    <property type="match status" value="1"/>
</dbReference>
<comment type="function">
    <text evidence="7">Participates in both transcription termination and antitermination.</text>
</comment>
<evidence type="ECO:0000256" key="4">
    <source>
        <dbReference type="ARBA" id="ARBA00022884"/>
    </source>
</evidence>
<feature type="domain" description="S1 motif" evidence="8">
    <location>
        <begin position="139"/>
        <end position="204"/>
    </location>
</feature>
<dbReference type="InterPro" id="IPR030842">
    <property type="entry name" value="TF_NusA_bacterial"/>
</dbReference>
<dbReference type="Pfam" id="PF08529">
    <property type="entry name" value="NusA_N"/>
    <property type="match status" value="1"/>
</dbReference>
<dbReference type="PANTHER" id="PTHR22648">
    <property type="entry name" value="TRANSCRIPTION TERMINATION FACTOR NUSA"/>
    <property type="match status" value="1"/>
</dbReference>
<dbReference type="InterPro" id="IPR010214">
    <property type="entry name" value="Tscrpt_termin_fac_NusA_C_rpt"/>
</dbReference>
<accession>A0A094IV21</accession>
<evidence type="ECO:0000259" key="8">
    <source>
        <dbReference type="PROSITE" id="PS50126"/>
    </source>
</evidence>
<dbReference type="CDD" id="cd22529">
    <property type="entry name" value="KH-II_NusA_rpt2"/>
    <property type="match status" value="1"/>
</dbReference>
<dbReference type="GO" id="GO:0005829">
    <property type="term" value="C:cytosol"/>
    <property type="evidence" value="ECO:0007669"/>
    <property type="project" value="TreeGrafter"/>
</dbReference>
<evidence type="ECO:0000256" key="2">
    <source>
        <dbReference type="ARBA" id="ARBA00022490"/>
    </source>
</evidence>
<keyword evidence="9" id="KW-0251">Elongation factor</keyword>
<dbReference type="PROSITE" id="PS50084">
    <property type="entry name" value="KH_TYPE_1"/>
    <property type="match status" value="1"/>
</dbReference>
<dbReference type="InterPro" id="IPR058582">
    <property type="entry name" value="KH_NusA_2nd"/>
</dbReference>
<dbReference type="FunFam" id="3.30.300.20:FF:000005">
    <property type="entry name" value="Transcription termination/antitermination protein NusA"/>
    <property type="match status" value="1"/>
</dbReference>
<proteinExistence type="inferred from homology"/>
<dbReference type="InterPro" id="IPR003029">
    <property type="entry name" value="S1_domain"/>
</dbReference>
<dbReference type="Proteomes" id="UP000054363">
    <property type="component" value="Unassembled WGS sequence"/>
</dbReference>
<evidence type="ECO:0000256" key="5">
    <source>
        <dbReference type="ARBA" id="ARBA00023015"/>
    </source>
</evidence>
<keyword evidence="10" id="KW-1185">Reference proteome</keyword>
<dbReference type="InterPro" id="IPR013735">
    <property type="entry name" value="TF_NusA_N"/>
</dbReference>
<dbReference type="PROSITE" id="PS50126">
    <property type="entry name" value="S1"/>
    <property type="match status" value="1"/>
</dbReference>
<gene>
    <name evidence="7 9" type="primary">nusA</name>
    <name evidence="9" type="ORF">IDSA_02140</name>
</gene>
<dbReference type="SUPFAM" id="SSF50249">
    <property type="entry name" value="Nucleic acid-binding proteins"/>
    <property type="match status" value="1"/>
</dbReference>
<dbReference type="Gene3D" id="1.10.150.20">
    <property type="entry name" value="5' to 3' exonuclease, C-terminal subdomain"/>
    <property type="match status" value="2"/>
</dbReference>
<keyword evidence="3 7" id="KW-0889">Transcription antitermination</keyword>
<dbReference type="Gene3D" id="3.30.1480.10">
    <property type="entry name" value="NusA, N-terminal domain"/>
    <property type="match status" value="1"/>
</dbReference>
<dbReference type="AlphaFoldDB" id="A0A094IV21"/>
<dbReference type="InterPro" id="IPR015946">
    <property type="entry name" value="KH_dom-like_a/b"/>
</dbReference>
<comment type="similarity">
    <text evidence="7">Belongs to the NusA family.</text>
</comment>
<evidence type="ECO:0000256" key="1">
    <source>
        <dbReference type="ARBA" id="ARBA00022472"/>
    </source>
</evidence>
<dbReference type="InterPro" id="IPR009019">
    <property type="entry name" value="KH_sf_prok-type"/>
</dbReference>
<dbReference type="Gene3D" id="3.30.300.20">
    <property type="match status" value="2"/>
</dbReference>
<protein>
    <recommendedName>
        <fullName evidence="7">Transcription termination/antitermination protein NusA</fullName>
    </recommendedName>
</protein>
<keyword evidence="1 7" id="KW-0806">Transcription termination</keyword>
<dbReference type="FunFam" id="1.10.150.20:FF:000015">
    <property type="entry name" value="Transcription termination/antitermination protein NusA"/>
    <property type="match status" value="1"/>
</dbReference>
<evidence type="ECO:0000256" key="3">
    <source>
        <dbReference type="ARBA" id="ARBA00022814"/>
    </source>
</evidence>
<dbReference type="EMBL" id="JPER01000001">
    <property type="protein sequence ID" value="KFZ31530.1"/>
    <property type="molecule type" value="Genomic_DNA"/>
</dbReference>
<keyword evidence="5 7" id="KW-0805">Transcription regulation</keyword>
<dbReference type="FunFam" id="3.30.300.20:FF:000002">
    <property type="entry name" value="Transcription termination/antitermination protein NusA"/>
    <property type="match status" value="1"/>
</dbReference>
<comment type="subunit">
    <text evidence="7">Monomer. Binds directly to the core enzyme of the DNA-dependent RNA polymerase and to nascent RNA.</text>
</comment>
<dbReference type="InterPro" id="IPR036555">
    <property type="entry name" value="NusA_N_sf"/>
</dbReference>
<dbReference type="GO" id="GO:0003700">
    <property type="term" value="F:DNA-binding transcription factor activity"/>
    <property type="evidence" value="ECO:0007669"/>
    <property type="project" value="InterPro"/>
</dbReference>
<evidence type="ECO:0000313" key="10">
    <source>
        <dbReference type="Proteomes" id="UP000054363"/>
    </source>
</evidence>
<dbReference type="SUPFAM" id="SSF69705">
    <property type="entry name" value="Transcription factor NusA, N-terminal domain"/>
    <property type="match status" value="1"/>
</dbReference>
<dbReference type="CDD" id="cd02134">
    <property type="entry name" value="KH-II_NusA_rpt1"/>
    <property type="match status" value="1"/>
</dbReference>
<dbReference type="HAMAP" id="MF_00945_B">
    <property type="entry name" value="NusA_B"/>
    <property type="match status" value="1"/>
</dbReference>
<keyword evidence="2 7" id="KW-0963">Cytoplasm</keyword>
<dbReference type="GO" id="GO:0031564">
    <property type="term" value="P:transcription antitermination"/>
    <property type="evidence" value="ECO:0007669"/>
    <property type="project" value="UniProtKB-UniRule"/>
</dbReference>
<dbReference type="STRING" id="435908.IDSA_02140"/>
<dbReference type="eggNOG" id="COG0195">
    <property type="taxonomic scope" value="Bacteria"/>
</dbReference>
<comment type="subcellular location">
    <subcellularLocation>
        <location evidence="7">Cytoplasm</location>
    </subcellularLocation>
</comment>
<dbReference type="OrthoDB" id="9807233at2"/>
<comment type="caution">
    <text evidence="9">The sequence shown here is derived from an EMBL/GenBank/DDBJ whole genome shotgun (WGS) entry which is preliminary data.</text>
</comment>
<dbReference type="RefSeq" id="WP_034773851.1">
    <property type="nucleotide sequence ID" value="NZ_JPER01000001.1"/>
</dbReference>
<dbReference type="CDD" id="cd04455">
    <property type="entry name" value="S1_NusA"/>
    <property type="match status" value="1"/>
</dbReference>
<dbReference type="InterPro" id="IPR010213">
    <property type="entry name" value="TF_NusA"/>
</dbReference>
<dbReference type="GO" id="GO:0006353">
    <property type="term" value="P:DNA-templated transcription termination"/>
    <property type="evidence" value="ECO:0007669"/>
    <property type="project" value="UniProtKB-UniRule"/>
</dbReference>
<sequence length="499" mass="55487">MAKEILLVAEAVSNEKDVSKEKIFEALESALEHATKKKYDGDIEVRVSINRSTGDFDTYRRWLVVDDTENPLEHPYREISLAAAQYEDESVQAGDYVEEQIASIEFDRITTQTAKQVIVQKVREAERAKVVEEYQDQIGDLVSGIVKRANREHVILDLGNNAEAIIYREEMLPRESVRAGDRVRGLLYDVRPEARGAQLFVSRTNPNFLIELFRIEVPEIGEELIEIRGAARDPGSRAKIAVKSNDRRIDPVGACVGMRGARVQAVSGELGGERVDIVLWDDNPAQFVINAMAPAEVASIVVDEEAHTMDIAVEEGNLAQAIGKAGQNVRLASQLTGWQLNVMAVDDFNEKNEAEAQRLLDLFTSSLAIDEDFASVLIDEGFSSLEEIAYVPMDELLAIEGMDEDIVEELRSRAKGILTTKALADEESLESAEPDETLLNLEGLDRHLAFVLASHGVITLEHLAEQGIDDLADIEELTEQRAGELIMQARNICWFGDEE</sequence>
<dbReference type="SMART" id="SM00316">
    <property type="entry name" value="S1"/>
    <property type="match status" value="1"/>
</dbReference>
<dbReference type="InterPro" id="IPR012340">
    <property type="entry name" value="NA-bd_OB-fold"/>
</dbReference>
<dbReference type="InterPro" id="IPR010995">
    <property type="entry name" value="DNA_repair_Rad51/TF_NusA_a-hlx"/>
</dbReference>
<evidence type="ECO:0000256" key="7">
    <source>
        <dbReference type="HAMAP-Rule" id="MF_00945"/>
    </source>
</evidence>
<dbReference type="GO" id="GO:0000166">
    <property type="term" value="F:nucleotide binding"/>
    <property type="evidence" value="ECO:0007669"/>
    <property type="project" value="InterPro"/>
</dbReference>
<evidence type="ECO:0000256" key="6">
    <source>
        <dbReference type="ARBA" id="ARBA00023163"/>
    </source>
</evidence>
<dbReference type="GO" id="GO:0003746">
    <property type="term" value="F:translation elongation factor activity"/>
    <property type="evidence" value="ECO:0007669"/>
    <property type="project" value="UniProtKB-KW"/>
</dbReference>
<dbReference type="SUPFAM" id="SSF54814">
    <property type="entry name" value="Prokaryotic type KH domain (KH-domain type II)"/>
    <property type="match status" value="2"/>
</dbReference>
<dbReference type="InterPro" id="IPR025249">
    <property type="entry name" value="TF_NusA_KH_1st"/>
</dbReference>
<dbReference type="Pfam" id="PF13184">
    <property type="entry name" value="KH_NusA_1st"/>
    <property type="match status" value="1"/>
</dbReference>